<evidence type="ECO:0000313" key="2">
    <source>
        <dbReference type="Proteomes" id="UP001153365"/>
    </source>
</evidence>
<dbReference type="Proteomes" id="UP001153365">
    <property type="component" value="Unassembled WGS sequence"/>
</dbReference>
<reference evidence="1" key="1">
    <citation type="submission" date="2022-06" db="EMBL/GenBank/DDBJ databases">
        <authorList>
            <consortium name="SYNGENTA / RWTH Aachen University"/>
        </authorList>
    </citation>
    <scope>NUCLEOTIDE SEQUENCE</scope>
</reference>
<protein>
    <submittedName>
        <fullName evidence="1">Expressed protein</fullName>
    </submittedName>
</protein>
<keyword evidence="2" id="KW-1185">Reference proteome</keyword>
<comment type="caution">
    <text evidence="1">The sequence shown here is derived from an EMBL/GenBank/DDBJ whole genome shotgun (WGS) entry which is preliminary data.</text>
</comment>
<evidence type="ECO:0000313" key="1">
    <source>
        <dbReference type="EMBL" id="CAH7676017.1"/>
    </source>
</evidence>
<accession>A0AAV0AZG8</accession>
<dbReference type="EMBL" id="CALTRL010002558">
    <property type="protein sequence ID" value="CAH7676017.1"/>
    <property type="molecule type" value="Genomic_DNA"/>
</dbReference>
<proteinExistence type="predicted"/>
<dbReference type="AlphaFoldDB" id="A0AAV0AZG8"/>
<organism evidence="1 2">
    <name type="scientific">Phakopsora pachyrhizi</name>
    <name type="common">Asian soybean rust disease fungus</name>
    <dbReference type="NCBI Taxonomy" id="170000"/>
    <lineage>
        <taxon>Eukaryota</taxon>
        <taxon>Fungi</taxon>
        <taxon>Dikarya</taxon>
        <taxon>Basidiomycota</taxon>
        <taxon>Pucciniomycotina</taxon>
        <taxon>Pucciniomycetes</taxon>
        <taxon>Pucciniales</taxon>
        <taxon>Phakopsoraceae</taxon>
        <taxon>Phakopsora</taxon>
    </lineage>
</organism>
<gene>
    <name evidence="1" type="ORF">PPACK8108_LOCUS11116</name>
</gene>
<sequence>MSLARQTVLIRRSLNNSIVNRRSFKTTTTSSSLKDKTNDRLIDDKRIINEDRLPTKVDLINLRSNYLRASSNFSSFNFKQFFLRKFDKKFNNELPKLLSSLQSSSSSSSSRQTIDVKGGESFKAFDSQNDSFEDFLKGIDLERLENHSGEKSVQRLKSWWVDVNEELKVLERHLGWLSKVWETLLWKEEVVLEWNNPGHVNAPGGTIKSPFPVK</sequence>
<name>A0AAV0AZG8_PHAPC</name>